<dbReference type="Gene3D" id="1.20.1330.10">
    <property type="entry name" value="f41 fragment of flagellin, N-terminal domain"/>
    <property type="match status" value="1"/>
</dbReference>
<dbReference type="RefSeq" id="WP_168067261.1">
    <property type="nucleotide sequence ID" value="NZ_JAATJC010000001.1"/>
</dbReference>
<proteinExistence type="inferred from homology"/>
<dbReference type="PANTHER" id="PTHR42792">
    <property type="entry name" value="FLAGELLIN"/>
    <property type="match status" value="1"/>
</dbReference>
<gene>
    <name evidence="5" type="ORF">GGQ97_000229</name>
</gene>
<dbReference type="PANTHER" id="PTHR42792:SF1">
    <property type="entry name" value="FLAGELLAR HOOK-ASSOCIATED PROTEIN 3"/>
    <property type="match status" value="1"/>
</dbReference>
<keyword evidence="6" id="KW-1185">Reference proteome</keyword>
<evidence type="ECO:0000259" key="4">
    <source>
        <dbReference type="Pfam" id="PF00700"/>
    </source>
</evidence>
<dbReference type="InterPro" id="IPR001492">
    <property type="entry name" value="Flagellin"/>
</dbReference>
<dbReference type="SUPFAM" id="SSF64518">
    <property type="entry name" value="Phase 1 flagellin"/>
    <property type="match status" value="1"/>
</dbReference>
<sequence length="305" mass="32570">MSGFNRVASVPMQRTLFESISVSQRKLAEVQQQMATGKKAPDFASLGIETMRNLSARTLLARQEAHAAVGNRIGTTLSIMDTQMDGIVESLGKLRDGLLSAVGTGRADGLQEVVEEAFQRFRTGLNSDEAGQFLFAGSQTTTAPFAPPTLASCAGVPTANAFRNDAVMAEARVADGLDVTYGATASEMGSKLFEAFRTLAEAGTIGLTPTAAQTSAMSQAIGQINDGLTTLRAVHAENGRRQAQVEGLTTRAAERTLIVERLVSRNEDADLAEVASQLVQRQTTLEASYTVFSRLSKLSLLDYMR</sequence>
<feature type="domain" description="Flagellin C-terminal" evidence="4">
    <location>
        <begin position="222"/>
        <end position="304"/>
    </location>
</feature>
<evidence type="ECO:0000256" key="2">
    <source>
        <dbReference type="ARBA" id="ARBA00005709"/>
    </source>
</evidence>
<protein>
    <submittedName>
        <fullName evidence="5">Flagellar hook-associated protein 3 FlgL</fullName>
    </submittedName>
</protein>
<keyword evidence="3" id="KW-0975">Bacterial flagellum</keyword>
<dbReference type="Proteomes" id="UP000558192">
    <property type="component" value="Unassembled WGS sequence"/>
</dbReference>
<dbReference type="GO" id="GO:0009288">
    <property type="term" value="C:bacterial-type flagellum"/>
    <property type="evidence" value="ECO:0007669"/>
    <property type="project" value="UniProtKB-SubCell"/>
</dbReference>
<name>A0A7X5Y6L7_9SPHN</name>
<comment type="subcellular location">
    <subcellularLocation>
        <location evidence="1">Bacterial flagellum</location>
    </subcellularLocation>
</comment>
<evidence type="ECO:0000313" key="5">
    <source>
        <dbReference type="EMBL" id="NJC04436.1"/>
    </source>
</evidence>
<keyword evidence="5" id="KW-0282">Flagellum</keyword>
<evidence type="ECO:0000256" key="3">
    <source>
        <dbReference type="ARBA" id="ARBA00023143"/>
    </source>
</evidence>
<evidence type="ECO:0000313" key="6">
    <source>
        <dbReference type="Proteomes" id="UP000558192"/>
    </source>
</evidence>
<dbReference type="Pfam" id="PF00700">
    <property type="entry name" value="Flagellin_C"/>
    <property type="match status" value="1"/>
</dbReference>
<dbReference type="GO" id="GO:0005198">
    <property type="term" value="F:structural molecule activity"/>
    <property type="evidence" value="ECO:0007669"/>
    <property type="project" value="InterPro"/>
</dbReference>
<dbReference type="InterPro" id="IPR046358">
    <property type="entry name" value="Flagellin_C"/>
</dbReference>
<accession>A0A7X5Y6L7</accession>
<keyword evidence="5" id="KW-0969">Cilium</keyword>
<comment type="similarity">
    <text evidence="2">Belongs to the bacterial flagellin family.</text>
</comment>
<dbReference type="AlphaFoldDB" id="A0A7X5Y6L7"/>
<dbReference type="EMBL" id="JAATJC010000001">
    <property type="protein sequence ID" value="NJC04436.1"/>
    <property type="molecule type" value="Genomic_DNA"/>
</dbReference>
<keyword evidence="5" id="KW-0966">Cell projection</keyword>
<reference evidence="5 6" key="1">
    <citation type="submission" date="2020-03" db="EMBL/GenBank/DDBJ databases">
        <title>Genomic Encyclopedia of Type Strains, Phase IV (KMG-IV): sequencing the most valuable type-strain genomes for metagenomic binning, comparative biology and taxonomic classification.</title>
        <authorList>
            <person name="Goeker M."/>
        </authorList>
    </citation>
    <scope>NUCLEOTIDE SEQUENCE [LARGE SCALE GENOMIC DNA]</scope>
    <source>
        <strain evidence="5 6">DSM 16846</strain>
    </source>
</reference>
<organism evidence="5 6">
    <name type="scientific">Sphingomonas kaistensis</name>
    <dbReference type="NCBI Taxonomy" id="298708"/>
    <lineage>
        <taxon>Bacteria</taxon>
        <taxon>Pseudomonadati</taxon>
        <taxon>Pseudomonadota</taxon>
        <taxon>Alphaproteobacteria</taxon>
        <taxon>Sphingomonadales</taxon>
        <taxon>Sphingomonadaceae</taxon>
        <taxon>Sphingomonas</taxon>
    </lineage>
</organism>
<evidence type="ECO:0000256" key="1">
    <source>
        <dbReference type="ARBA" id="ARBA00004365"/>
    </source>
</evidence>
<comment type="caution">
    <text evidence="5">The sequence shown here is derived from an EMBL/GenBank/DDBJ whole genome shotgun (WGS) entry which is preliminary data.</text>
</comment>